<dbReference type="SUPFAM" id="SSF103088">
    <property type="entry name" value="OmpA-like"/>
    <property type="match status" value="1"/>
</dbReference>
<accession>A0A364NTT9</accession>
<reference evidence="4 5" key="1">
    <citation type="submission" date="2017-11" db="EMBL/GenBank/DDBJ databases">
        <title>Draft genome sequence of magnetotactic bacterium Magnetospirillum kuznetsovii LBB-42.</title>
        <authorList>
            <person name="Grouzdev D.S."/>
            <person name="Rysina M.S."/>
            <person name="Baslerov R.V."/>
            <person name="Koziaeva V."/>
        </authorList>
    </citation>
    <scope>NUCLEOTIDE SEQUENCE [LARGE SCALE GENOMIC DNA]</scope>
    <source>
        <strain evidence="4 5">LBB-42</strain>
    </source>
</reference>
<gene>
    <name evidence="4" type="ORF">CU669_19160</name>
</gene>
<sequence>MRTLRIWPGSRLAALPLLLAASCLEAPDAAADMLGGSPYGVLANNEFRDAFGNDPIYFEPGITDLTEESKGRLNRLAGLVSRRGWSYVYFLIQGYACEEISDDDARSLGEKRTRAVYSHLVSQGVKPGNLRLRSRGWPLSWTPFAKENCRVDVDLDRP</sequence>
<dbReference type="InterPro" id="IPR036737">
    <property type="entry name" value="OmpA-like_sf"/>
</dbReference>
<dbReference type="Pfam" id="PF00691">
    <property type="entry name" value="OmpA"/>
    <property type="match status" value="1"/>
</dbReference>
<feature type="signal peptide" evidence="2">
    <location>
        <begin position="1"/>
        <end position="26"/>
    </location>
</feature>
<evidence type="ECO:0000313" key="4">
    <source>
        <dbReference type="EMBL" id="RAU20287.1"/>
    </source>
</evidence>
<protein>
    <recommendedName>
        <fullName evidence="3">OmpA-like domain-containing protein</fullName>
    </recommendedName>
</protein>
<keyword evidence="2" id="KW-0732">Signal</keyword>
<dbReference type="InterPro" id="IPR006665">
    <property type="entry name" value="OmpA-like"/>
</dbReference>
<dbReference type="RefSeq" id="WP_112147203.1">
    <property type="nucleotide sequence ID" value="NZ_PGTO01000027.1"/>
</dbReference>
<evidence type="ECO:0000313" key="5">
    <source>
        <dbReference type="Proteomes" id="UP000251075"/>
    </source>
</evidence>
<proteinExistence type="predicted"/>
<dbReference type="Gene3D" id="3.30.1330.60">
    <property type="entry name" value="OmpA-like domain"/>
    <property type="match status" value="1"/>
</dbReference>
<name>A0A364NTT9_9PROT</name>
<feature type="chain" id="PRO_5016645167" description="OmpA-like domain-containing protein" evidence="2">
    <location>
        <begin position="27"/>
        <end position="158"/>
    </location>
</feature>
<dbReference type="PROSITE" id="PS51257">
    <property type="entry name" value="PROKAR_LIPOPROTEIN"/>
    <property type="match status" value="1"/>
</dbReference>
<comment type="caution">
    <text evidence="4">The sequence shown here is derived from an EMBL/GenBank/DDBJ whole genome shotgun (WGS) entry which is preliminary data.</text>
</comment>
<dbReference type="Proteomes" id="UP000251075">
    <property type="component" value="Unassembled WGS sequence"/>
</dbReference>
<keyword evidence="1" id="KW-0472">Membrane</keyword>
<evidence type="ECO:0000256" key="1">
    <source>
        <dbReference type="PROSITE-ProRule" id="PRU00473"/>
    </source>
</evidence>
<dbReference type="AlphaFoldDB" id="A0A364NTT9"/>
<feature type="domain" description="OmpA-like" evidence="3">
    <location>
        <begin position="45"/>
        <end position="158"/>
    </location>
</feature>
<dbReference type="GO" id="GO:0016020">
    <property type="term" value="C:membrane"/>
    <property type="evidence" value="ECO:0007669"/>
    <property type="project" value="UniProtKB-UniRule"/>
</dbReference>
<dbReference type="OrthoDB" id="9757969at2"/>
<evidence type="ECO:0000259" key="3">
    <source>
        <dbReference type="PROSITE" id="PS51123"/>
    </source>
</evidence>
<dbReference type="EMBL" id="PGTO01000027">
    <property type="protein sequence ID" value="RAU20287.1"/>
    <property type="molecule type" value="Genomic_DNA"/>
</dbReference>
<keyword evidence="5" id="KW-1185">Reference proteome</keyword>
<organism evidence="4 5">
    <name type="scientific">Paramagnetospirillum kuznetsovii</name>
    <dbReference type="NCBI Taxonomy" id="2053833"/>
    <lineage>
        <taxon>Bacteria</taxon>
        <taxon>Pseudomonadati</taxon>
        <taxon>Pseudomonadota</taxon>
        <taxon>Alphaproteobacteria</taxon>
        <taxon>Rhodospirillales</taxon>
        <taxon>Magnetospirillaceae</taxon>
        <taxon>Paramagnetospirillum</taxon>
    </lineage>
</organism>
<dbReference type="PROSITE" id="PS51123">
    <property type="entry name" value="OMPA_2"/>
    <property type="match status" value="1"/>
</dbReference>
<evidence type="ECO:0000256" key="2">
    <source>
        <dbReference type="SAM" id="SignalP"/>
    </source>
</evidence>